<dbReference type="AlphaFoldDB" id="X6NGA8"/>
<feature type="compositionally biased region" description="Polar residues" evidence="1">
    <location>
        <begin position="133"/>
        <end position="147"/>
    </location>
</feature>
<feature type="compositionally biased region" description="Basic and acidic residues" evidence="1">
    <location>
        <begin position="111"/>
        <end position="126"/>
    </location>
</feature>
<evidence type="ECO:0000256" key="1">
    <source>
        <dbReference type="SAM" id="MobiDB-lite"/>
    </source>
</evidence>
<accession>X6NGA8</accession>
<dbReference type="Proteomes" id="UP000023152">
    <property type="component" value="Unassembled WGS sequence"/>
</dbReference>
<feature type="region of interest" description="Disordered" evidence="1">
    <location>
        <begin position="71"/>
        <end position="94"/>
    </location>
</feature>
<protein>
    <submittedName>
        <fullName evidence="2">Uncharacterized protein</fullName>
    </submittedName>
</protein>
<dbReference type="EMBL" id="ASPP01008794">
    <property type="protein sequence ID" value="ETO25021.1"/>
    <property type="molecule type" value="Genomic_DNA"/>
</dbReference>
<reference evidence="2 3" key="1">
    <citation type="journal article" date="2013" name="Curr. Biol.">
        <title>The Genome of the Foraminiferan Reticulomyxa filosa.</title>
        <authorList>
            <person name="Glockner G."/>
            <person name="Hulsmann N."/>
            <person name="Schleicher M."/>
            <person name="Noegel A.A."/>
            <person name="Eichinger L."/>
            <person name="Gallinger C."/>
            <person name="Pawlowski J."/>
            <person name="Sierra R."/>
            <person name="Euteneuer U."/>
            <person name="Pillet L."/>
            <person name="Moustafa A."/>
            <person name="Platzer M."/>
            <person name="Groth M."/>
            <person name="Szafranski K."/>
            <person name="Schliwa M."/>
        </authorList>
    </citation>
    <scope>NUCLEOTIDE SEQUENCE [LARGE SCALE GENOMIC DNA]</scope>
</reference>
<gene>
    <name evidence="2" type="ORF">RFI_12124</name>
</gene>
<proteinExistence type="predicted"/>
<comment type="caution">
    <text evidence="2">The sequence shown here is derived from an EMBL/GenBank/DDBJ whole genome shotgun (WGS) entry which is preliminary data.</text>
</comment>
<feature type="compositionally biased region" description="Basic and acidic residues" evidence="1">
    <location>
        <begin position="71"/>
        <end position="80"/>
    </location>
</feature>
<organism evidence="2 3">
    <name type="scientific">Reticulomyxa filosa</name>
    <dbReference type="NCBI Taxonomy" id="46433"/>
    <lineage>
        <taxon>Eukaryota</taxon>
        <taxon>Sar</taxon>
        <taxon>Rhizaria</taxon>
        <taxon>Retaria</taxon>
        <taxon>Foraminifera</taxon>
        <taxon>Monothalamids</taxon>
        <taxon>Reticulomyxidae</taxon>
        <taxon>Reticulomyxa</taxon>
    </lineage>
</organism>
<name>X6NGA8_RETFI</name>
<keyword evidence="3" id="KW-1185">Reference proteome</keyword>
<evidence type="ECO:0000313" key="3">
    <source>
        <dbReference type="Proteomes" id="UP000023152"/>
    </source>
</evidence>
<evidence type="ECO:0000313" key="2">
    <source>
        <dbReference type="EMBL" id="ETO25021.1"/>
    </source>
</evidence>
<feature type="region of interest" description="Disordered" evidence="1">
    <location>
        <begin position="111"/>
        <end position="147"/>
    </location>
</feature>
<sequence length="236" mass="26711">MKNNVLQFEMIKGLCKYIAISCCNLQTKILNGSNKLLMALILSQSTKIITYQYISLQFFFLFPLREQEKNYKKGRRDASKESGASEGKGKKRTKSKEIIWKTLKDYKRTCNESGEKNQSKRERESPSRVPLGTNHSSSCLSGPNNPKTILRKQRQEHDGQCIHPVAIAGNNSTNNNSNNNNNIGLACHSQRPRVTFDDNVTVFIIPYCNHMDECLDDEEDTTALVPETSGKCCLIQ</sequence>